<dbReference type="Proteomes" id="UP001155820">
    <property type="component" value="Unassembled WGS sequence"/>
</dbReference>
<gene>
    <name evidence="1" type="ORF">FOB26_01895</name>
</gene>
<dbReference type="EMBL" id="JABRWM010000002">
    <property type="protein sequence ID" value="NRF17906.1"/>
    <property type="molecule type" value="Genomic_DNA"/>
</dbReference>
<protein>
    <submittedName>
        <fullName evidence="1">Uncharacterized protein</fullName>
    </submittedName>
</protein>
<proteinExistence type="predicted"/>
<comment type="caution">
    <text evidence="1">The sequence shown here is derived from an EMBL/GenBank/DDBJ whole genome shotgun (WGS) entry which is preliminary data.</text>
</comment>
<reference evidence="1" key="1">
    <citation type="submission" date="2019-07" db="EMBL/GenBank/DDBJ databases">
        <title>FDA dAtabase for Regulatory Grade micrObial Sequences (FDA-ARGOS): Supporting development and validation of Infectious Disease Dx tests.</title>
        <authorList>
            <person name="Bachman M."/>
            <person name="Young C."/>
            <person name="Tallon L."/>
            <person name="Sadzewicz L."/>
            <person name="Vavikolanu K."/>
            <person name="Mehta A."/>
            <person name="Aluvathingal J."/>
            <person name="Nadendla S."/>
            <person name="Nandy P."/>
            <person name="Geyer C."/>
            <person name="Yan Y."/>
            <person name="Sichtig H."/>
        </authorList>
    </citation>
    <scope>NUCLEOTIDE SEQUENCE</scope>
    <source>
        <strain evidence="1">FDAARGOS_618</strain>
        <plasmid evidence="1">unnamed2</plasmid>
    </source>
</reference>
<accession>A0AA44IXT3</accession>
<evidence type="ECO:0000313" key="2">
    <source>
        <dbReference type="Proteomes" id="UP001155820"/>
    </source>
</evidence>
<name>A0AA44IXT3_9HYPH</name>
<dbReference type="RefSeq" id="WP_155275991.1">
    <property type="nucleotide sequence ID" value="NZ_DAIQSG010000022.1"/>
</dbReference>
<dbReference type="AlphaFoldDB" id="A0AA44IXT3"/>
<organism evidence="1 2">
    <name type="scientific">Agrobacterium pusense</name>
    <dbReference type="NCBI Taxonomy" id="648995"/>
    <lineage>
        <taxon>Bacteria</taxon>
        <taxon>Pseudomonadati</taxon>
        <taxon>Pseudomonadota</taxon>
        <taxon>Alphaproteobacteria</taxon>
        <taxon>Hyphomicrobiales</taxon>
        <taxon>Rhizobiaceae</taxon>
        <taxon>Rhizobium/Agrobacterium group</taxon>
        <taxon>Agrobacterium</taxon>
    </lineage>
</organism>
<keyword evidence="1" id="KW-0614">Plasmid</keyword>
<keyword evidence="2" id="KW-1185">Reference proteome</keyword>
<evidence type="ECO:0000313" key="1">
    <source>
        <dbReference type="EMBL" id="NRF17906.1"/>
    </source>
</evidence>
<geneLocation type="plasmid" evidence="1">
    <name>unnamed2</name>
</geneLocation>
<sequence length="55" mass="6018">MAQALMVHNSPVAAVLRTKINRHKKSRQLIIAGANNVESVGFERAAQIDSKGYNI</sequence>